<dbReference type="HOGENOM" id="CLU_006732_3_3_7"/>
<dbReference type="AlphaFoldDB" id="A9A0A6"/>
<feature type="binding site" evidence="5 8">
    <location>
        <position position="418"/>
    </location>
    <ligand>
        <name>substrate</name>
    </ligand>
</feature>
<comment type="cofactor">
    <cofactor evidence="5 9">
        <name>Zn(2+)</name>
        <dbReference type="ChEBI" id="CHEBI:29105"/>
    </cofactor>
    <text evidence="5 9">Binds 1 zinc ion per subunit.</text>
</comment>
<feature type="binding site" evidence="5 9">
    <location>
        <position position="364"/>
    </location>
    <ligand>
        <name>Zn(2+)</name>
        <dbReference type="ChEBI" id="CHEBI:29105"/>
    </ligand>
</feature>
<feature type="binding site" evidence="5 9">
    <location>
        <position position="423"/>
    </location>
    <ligand>
        <name>Zn(2+)</name>
        <dbReference type="ChEBI" id="CHEBI:29105"/>
    </ligand>
</feature>
<evidence type="ECO:0000256" key="6">
    <source>
        <dbReference type="PIRNR" id="PIRNR000099"/>
    </source>
</evidence>
<evidence type="ECO:0000256" key="7">
    <source>
        <dbReference type="PIRSR" id="PIRSR000099-1"/>
    </source>
</evidence>
<evidence type="ECO:0000256" key="9">
    <source>
        <dbReference type="PIRSR" id="PIRSR000099-4"/>
    </source>
</evidence>
<dbReference type="SUPFAM" id="SSF53720">
    <property type="entry name" value="ALDH-like"/>
    <property type="match status" value="1"/>
</dbReference>
<dbReference type="CDD" id="cd06572">
    <property type="entry name" value="Histidinol_dh"/>
    <property type="match status" value="1"/>
</dbReference>
<dbReference type="GO" id="GO:0008270">
    <property type="term" value="F:zinc ion binding"/>
    <property type="evidence" value="ECO:0007669"/>
    <property type="project" value="UniProtKB-UniRule"/>
</dbReference>
<feature type="binding site" evidence="5 8">
    <location>
        <position position="240"/>
    </location>
    <ligand>
        <name>substrate</name>
    </ligand>
</feature>
<dbReference type="GO" id="GO:0000105">
    <property type="term" value="P:L-histidine biosynthetic process"/>
    <property type="evidence" value="ECO:0007669"/>
    <property type="project" value="UniProtKB-UniRule"/>
</dbReference>
<dbReference type="NCBIfam" id="TIGR00069">
    <property type="entry name" value="hisD"/>
    <property type="match status" value="1"/>
</dbReference>
<dbReference type="Gene3D" id="3.40.50.1980">
    <property type="entry name" value="Nitrogenase molybdenum iron protein domain"/>
    <property type="match status" value="2"/>
</dbReference>
<dbReference type="RefSeq" id="WP_012176635.1">
    <property type="nucleotide sequence ID" value="NC_009943.1"/>
</dbReference>
<dbReference type="UniPathway" id="UPA00031">
    <property type="reaction ID" value="UER00014"/>
</dbReference>
<evidence type="ECO:0000256" key="3">
    <source>
        <dbReference type="ARBA" id="ARBA00022833"/>
    </source>
</evidence>
<keyword evidence="3 5" id="KW-0862">Zinc</keyword>
<comment type="caution">
    <text evidence="5">Lacks conserved residue(s) required for the propagation of feature annotation.</text>
</comment>
<dbReference type="EMBL" id="CP000859">
    <property type="protein sequence ID" value="ABW69025.1"/>
    <property type="molecule type" value="Genomic_DNA"/>
</dbReference>
<dbReference type="KEGG" id="dol:Dole_3222"/>
<feature type="binding site" evidence="5 8">
    <location>
        <position position="423"/>
    </location>
    <ligand>
        <name>substrate</name>
    </ligand>
</feature>
<keyword evidence="4 5" id="KW-0560">Oxidoreductase</keyword>
<reference evidence="11 12" key="1">
    <citation type="submission" date="2007-10" db="EMBL/GenBank/DDBJ databases">
        <title>Complete sequence of Desulfococcus oleovorans Hxd3.</title>
        <authorList>
            <consortium name="US DOE Joint Genome Institute"/>
            <person name="Copeland A."/>
            <person name="Lucas S."/>
            <person name="Lapidus A."/>
            <person name="Barry K."/>
            <person name="Glavina del Rio T."/>
            <person name="Dalin E."/>
            <person name="Tice H."/>
            <person name="Pitluck S."/>
            <person name="Kiss H."/>
            <person name="Brettin T."/>
            <person name="Bruce D."/>
            <person name="Detter J.C."/>
            <person name="Han C."/>
            <person name="Schmutz J."/>
            <person name="Larimer F."/>
            <person name="Land M."/>
            <person name="Hauser L."/>
            <person name="Kyrpides N."/>
            <person name="Kim E."/>
            <person name="Wawrik B."/>
            <person name="Richardson P."/>
        </authorList>
    </citation>
    <scope>NUCLEOTIDE SEQUENCE [LARGE SCALE GENOMIC DNA]</scope>
    <source>
        <strain evidence="12">DSM 6200 / JCM 39069 / Hxd3</strain>
    </source>
</reference>
<feature type="binding site" evidence="5 8">
    <location>
        <position position="364"/>
    </location>
    <ligand>
        <name>substrate</name>
    </ligand>
</feature>
<dbReference type="InterPro" id="IPR001692">
    <property type="entry name" value="Histidinol_DH_CS"/>
</dbReference>
<evidence type="ECO:0000256" key="10">
    <source>
        <dbReference type="RuleBase" id="RU004175"/>
    </source>
</evidence>
<gene>
    <name evidence="5" type="primary">hisD</name>
    <name evidence="11" type="ordered locus">Dole_3222</name>
</gene>
<dbReference type="InterPro" id="IPR016161">
    <property type="entry name" value="Ald_DH/histidinol_DH"/>
</dbReference>
<keyword evidence="5" id="KW-0028">Amino-acid biosynthesis</keyword>
<evidence type="ECO:0000313" key="12">
    <source>
        <dbReference type="Proteomes" id="UP000008561"/>
    </source>
</evidence>
<dbReference type="PANTHER" id="PTHR21256">
    <property type="entry name" value="HISTIDINOL DEHYDROGENASE HDH"/>
    <property type="match status" value="1"/>
</dbReference>
<dbReference type="InterPro" id="IPR022695">
    <property type="entry name" value="Histidinol_DH_monofunct"/>
</dbReference>
<comment type="pathway">
    <text evidence="5">Amino-acid biosynthesis; L-histidine biosynthesis; L-histidine from 5-phospho-alpha-D-ribose 1-diphosphate: step 9/9.</text>
</comment>
<sequence length="434" mass="46072">MKIYTSGTPEADRRLDRIINRGLDYTPEQLHQVAAIVADVKKNGDKALERYTRQFDAPKLAASGFRVTAAEMAGAAKEVDRSFVKAINRAIGQVSEFHAMGLEKTWTAEPRPGVVVGKKVTPVDSAGIYVPGATGGRTPLVSTVLMGAIPAKTAGVRRIVMVTPPRQDGTVNPHLLVAAKKVGVHEIYKVGSAWAIAALAHGTKTIARVDMIAGPGNIYVALAKKIVAGTVGIDMMAGPSEILVVADGSADPRYIAADLLSQAEHDALSAAVLVTTSMKVARAVSDEVKRQTTGISRWQIARKALAAYGAVFVVKSKKEAFALVNRFAPEHLELHTKNPEKDLDQIRNAGAVFLGPYTPEPIGDYVAGPNHTLPTSGCARFASALSTAHFLKRTSIVSYSKAAFLSEAADVMRIAAVEGLDAHANAVGVRLEEE</sequence>
<keyword evidence="5" id="KW-0520">NAD</keyword>
<keyword evidence="2 5" id="KW-0479">Metal-binding</keyword>
<feature type="binding site" evidence="5 8">
    <location>
        <position position="331"/>
    </location>
    <ligand>
        <name>substrate</name>
    </ligand>
</feature>
<feature type="binding site" evidence="5 9">
    <location>
        <position position="265"/>
    </location>
    <ligand>
        <name>Zn(2+)</name>
        <dbReference type="ChEBI" id="CHEBI:29105"/>
    </ligand>
</feature>
<comment type="function">
    <text evidence="5">Catalyzes the sequential NAD-dependent oxidations of L-histidinol to L-histidinaldehyde and then to L-histidine.</text>
</comment>
<dbReference type="Pfam" id="PF00815">
    <property type="entry name" value="Histidinol_dh"/>
    <property type="match status" value="1"/>
</dbReference>
<protein>
    <recommendedName>
        <fullName evidence="5">Histidinol dehydrogenase</fullName>
        <shortName evidence="5">HDH</shortName>
        <ecNumber evidence="5">1.1.1.23</ecNumber>
    </recommendedName>
</protein>
<dbReference type="PRINTS" id="PR00083">
    <property type="entry name" value="HOLDHDRGNASE"/>
</dbReference>
<dbReference type="FunFam" id="3.40.50.1980:FF:000001">
    <property type="entry name" value="Histidinol dehydrogenase"/>
    <property type="match status" value="1"/>
</dbReference>
<accession>A9A0A6</accession>
<dbReference type="InterPro" id="IPR012131">
    <property type="entry name" value="Hstdl_DH"/>
</dbReference>
<feature type="binding site" evidence="5 8">
    <location>
        <position position="262"/>
    </location>
    <ligand>
        <name>substrate</name>
    </ligand>
</feature>
<dbReference type="STRING" id="96561.Dole_3222"/>
<dbReference type="eggNOG" id="COG0141">
    <property type="taxonomic scope" value="Bacteria"/>
</dbReference>
<dbReference type="FunFam" id="3.40.50.1980:FF:000026">
    <property type="entry name" value="Histidinol dehydrogenase"/>
    <property type="match status" value="1"/>
</dbReference>
<dbReference type="PIRSF" id="PIRSF000099">
    <property type="entry name" value="Histidinol_dh"/>
    <property type="match status" value="1"/>
</dbReference>
<dbReference type="GO" id="GO:0051287">
    <property type="term" value="F:NAD binding"/>
    <property type="evidence" value="ECO:0007669"/>
    <property type="project" value="InterPro"/>
</dbReference>
<keyword evidence="12" id="KW-1185">Reference proteome</keyword>
<feature type="active site" description="Proton acceptor" evidence="5 7">
    <location>
        <position position="331"/>
    </location>
</feature>
<comment type="similarity">
    <text evidence="1 5 6 10">Belongs to the histidinol dehydrogenase family.</text>
</comment>
<feature type="binding site" evidence="5 8">
    <location>
        <position position="265"/>
    </location>
    <ligand>
        <name>substrate</name>
    </ligand>
</feature>
<dbReference type="Gene3D" id="1.20.5.1300">
    <property type="match status" value="1"/>
</dbReference>
<keyword evidence="5" id="KW-0368">Histidine biosynthesis</keyword>
<dbReference type="GO" id="GO:0005829">
    <property type="term" value="C:cytosol"/>
    <property type="evidence" value="ECO:0007669"/>
    <property type="project" value="TreeGrafter"/>
</dbReference>
<evidence type="ECO:0000313" key="11">
    <source>
        <dbReference type="EMBL" id="ABW69025.1"/>
    </source>
</evidence>
<proteinExistence type="inferred from homology"/>
<evidence type="ECO:0000256" key="4">
    <source>
        <dbReference type="ARBA" id="ARBA00023002"/>
    </source>
</evidence>
<evidence type="ECO:0000256" key="8">
    <source>
        <dbReference type="PIRSR" id="PIRSR000099-3"/>
    </source>
</evidence>
<evidence type="ECO:0000256" key="2">
    <source>
        <dbReference type="ARBA" id="ARBA00022723"/>
    </source>
</evidence>
<dbReference type="PROSITE" id="PS00611">
    <property type="entry name" value="HISOL_DEHYDROGENASE"/>
    <property type="match status" value="1"/>
</dbReference>
<dbReference type="HAMAP" id="MF_01024">
    <property type="entry name" value="HisD"/>
    <property type="match status" value="1"/>
</dbReference>
<evidence type="ECO:0000256" key="5">
    <source>
        <dbReference type="HAMAP-Rule" id="MF_01024"/>
    </source>
</evidence>
<comment type="catalytic activity">
    <reaction evidence="5">
        <text>L-histidinol + 2 NAD(+) + H2O = L-histidine + 2 NADH + 3 H(+)</text>
        <dbReference type="Rhea" id="RHEA:20641"/>
        <dbReference type="ChEBI" id="CHEBI:15377"/>
        <dbReference type="ChEBI" id="CHEBI:15378"/>
        <dbReference type="ChEBI" id="CHEBI:57540"/>
        <dbReference type="ChEBI" id="CHEBI:57595"/>
        <dbReference type="ChEBI" id="CHEBI:57699"/>
        <dbReference type="ChEBI" id="CHEBI:57945"/>
        <dbReference type="EC" id="1.1.1.23"/>
    </reaction>
</comment>
<feature type="active site" description="Proton acceptor" evidence="5 7">
    <location>
        <position position="330"/>
    </location>
</feature>
<name>A9A0A6_DESOH</name>
<dbReference type="OrthoDB" id="9805269at2"/>
<organism evidence="11 12">
    <name type="scientific">Desulfosudis oleivorans (strain DSM 6200 / JCM 39069 / Hxd3)</name>
    <name type="common">Desulfococcus oleovorans</name>
    <dbReference type="NCBI Taxonomy" id="96561"/>
    <lineage>
        <taxon>Bacteria</taxon>
        <taxon>Pseudomonadati</taxon>
        <taxon>Thermodesulfobacteriota</taxon>
        <taxon>Desulfobacteria</taxon>
        <taxon>Desulfobacterales</taxon>
        <taxon>Desulfosudaceae</taxon>
        <taxon>Desulfosudis</taxon>
    </lineage>
</organism>
<dbReference type="PANTHER" id="PTHR21256:SF2">
    <property type="entry name" value="HISTIDINE BIOSYNTHESIS TRIFUNCTIONAL PROTEIN"/>
    <property type="match status" value="1"/>
</dbReference>
<dbReference type="EC" id="1.1.1.23" evidence="5"/>
<feature type="binding site" evidence="5 9">
    <location>
        <position position="262"/>
    </location>
    <ligand>
        <name>Zn(2+)</name>
        <dbReference type="ChEBI" id="CHEBI:29105"/>
    </ligand>
</feature>
<evidence type="ECO:0000256" key="1">
    <source>
        <dbReference type="ARBA" id="ARBA00010178"/>
    </source>
</evidence>
<dbReference type="Proteomes" id="UP000008561">
    <property type="component" value="Chromosome"/>
</dbReference>
<dbReference type="GO" id="GO:0004399">
    <property type="term" value="F:histidinol dehydrogenase activity"/>
    <property type="evidence" value="ECO:0007669"/>
    <property type="project" value="UniProtKB-UniRule"/>
</dbReference>